<dbReference type="SMART" id="SM00332">
    <property type="entry name" value="PP2Cc"/>
    <property type="match status" value="1"/>
</dbReference>
<feature type="non-terminal residue" evidence="2">
    <location>
        <position position="529"/>
    </location>
</feature>
<dbReference type="PANTHER" id="PTHR13832">
    <property type="entry name" value="PROTEIN PHOSPHATASE 2C"/>
    <property type="match status" value="1"/>
</dbReference>
<keyword evidence="3" id="KW-1185">Reference proteome</keyword>
<dbReference type="GO" id="GO:0004722">
    <property type="term" value="F:protein serine/threonine phosphatase activity"/>
    <property type="evidence" value="ECO:0007669"/>
    <property type="project" value="InterPro"/>
</dbReference>
<sequence>MINCPNPDCQAANSEGSVQCSTCDTFLPHRYLWAVGQGKLDQLDKRYSWQHQQVVLDTQPGLPPPSPEPIPPHVWPYLMLAPHSLHVPQPYDLVSDSAGHEILLLDTPAIAVPAGDKPKLLPSLVADWPKASPLRQLNWLWQVAGLWPDFIEQQVAGNLLLSDHLRVQGSLVRLSELAIDPQPPTLKALGASWKKLVPQAQHSIRDFLASLCTQLIQGEISTPEVLVTCLDQAMAETAVGYQMDSQLSVMTDQGPSRKRNEDACYPPSGMVQRHAIGPKVSSGQERPLLLLVCDGIGGHEGGDVASQLAIATIKQELIPLLEWLADQPLHDPGTVTLAIEQAIWAANDNISQHNDQGMRQARDRMGTTLVMALIVGVHIYIAHIGDSRAYRISANSCQQITFDDDVAAREVRLGYGFYADVAHRPGTGALIQALGMGSSATLHVTVQRLILDDDIVLLLCSDGLSDYDRVEQFWQAQLLPVLTGKTKPANAVSHLVQLANTHNGHDNVRVGIVAGHSQASNPPIIPPPS</sequence>
<accession>A0A928ZY57</accession>
<dbReference type="Proteomes" id="UP000615026">
    <property type="component" value="Unassembled WGS sequence"/>
</dbReference>
<evidence type="ECO:0000313" key="2">
    <source>
        <dbReference type="EMBL" id="MBE9069601.1"/>
    </source>
</evidence>
<dbReference type="AlphaFoldDB" id="A0A928ZY57"/>
<gene>
    <name evidence="2" type="ORF">IQ260_23430</name>
</gene>
<dbReference type="EMBL" id="JADEXP010000297">
    <property type="protein sequence ID" value="MBE9069601.1"/>
    <property type="molecule type" value="Genomic_DNA"/>
</dbReference>
<protein>
    <submittedName>
        <fullName evidence="2">Protein phosphatase 2C domain-containing protein</fullName>
    </submittedName>
</protein>
<comment type="caution">
    <text evidence="2">The sequence shown here is derived from an EMBL/GenBank/DDBJ whole genome shotgun (WGS) entry which is preliminary data.</text>
</comment>
<dbReference type="PANTHER" id="PTHR13832:SF827">
    <property type="entry name" value="PROTEIN PHOSPHATASE 1L"/>
    <property type="match status" value="1"/>
</dbReference>
<dbReference type="InterPro" id="IPR015655">
    <property type="entry name" value="PP2C"/>
</dbReference>
<dbReference type="SMART" id="SM00331">
    <property type="entry name" value="PP2C_SIG"/>
    <property type="match status" value="1"/>
</dbReference>
<dbReference type="PROSITE" id="PS51746">
    <property type="entry name" value="PPM_2"/>
    <property type="match status" value="1"/>
</dbReference>
<dbReference type="SUPFAM" id="SSF81606">
    <property type="entry name" value="PP2C-like"/>
    <property type="match status" value="1"/>
</dbReference>
<dbReference type="InterPro" id="IPR036457">
    <property type="entry name" value="PPM-type-like_dom_sf"/>
</dbReference>
<name>A0A928ZY57_LEPEC</name>
<feature type="domain" description="PPM-type phosphatase" evidence="1">
    <location>
        <begin position="246"/>
        <end position="515"/>
    </location>
</feature>
<reference evidence="2" key="1">
    <citation type="submission" date="2020-10" db="EMBL/GenBank/DDBJ databases">
        <authorList>
            <person name="Castelo-Branco R."/>
            <person name="Eusebio N."/>
            <person name="Adriana R."/>
            <person name="Vieira A."/>
            <person name="Brugerolle De Fraissinette N."/>
            <person name="Rezende De Castro R."/>
            <person name="Schneider M.P."/>
            <person name="Vasconcelos V."/>
            <person name="Leao P.N."/>
        </authorList>
    </citation>
    <scope>NUCLEOTIDE SEQUENCE</scope>
    <source>
        <strain evidence="2">LEGE 11479</strain>
    </source>
</reference>
<proteinExistence type="predicted"/>
<dbReference type="Pfam" id="PF13672">
    <property type="entry name" value="PP2C_2"/>
    <property type="match status" value="1"/>
</dbReference>
<dbReference type="Gene3D" id="3.60.40.10">
    <property type="entry name" value="PPM-type phosphatase domain"/>
    <property type="match status" value="1"/>
</dbReference>
<organism evidence="2 3">
    <name type="scientific">Leptolyngbya cf. ectocarpi LEGE 11479</name>
    <dbReference type="NCBI Taxonomy" id="1828722"/>
    <lineage>
        <taxon>Bacteria</taxon>
        <taxon>Bacillati</taxon>
        <taxon>Cyanobacteriota</taxon>
        <taxon>Cyanophyceae</taxon>
        <taxon>Leptolyngbyales</taxon>
        <taxon>Leptolyngbyaceae</taxon>
        <taxon>Leptolyngbya group</taxon>
        <taxon>Leptolyngbya</taxon>
    </lineage>
</organism>
<evidence type="ECO:0000313" key="3">
    <source>
        <dbReference type="Proteomes" id="UP000615026"/>
    </source>
</evidence>
<evidence type="ECO:0000259" key="1">
    <source>
        <dbReference type="PROSITE" id="PS51746"/>
    </source>
</evidence>
<dbReference type="CDD" id="cd00143">
    <property type="entry name" value="PP2Cc"/>
    <property type="match status" value="1"/>
</dbReference>
<dbReference type="InterPro" id="IPR001932">
    <property type="entry name" value="PPM-type_phosphatase-like_dom"/>
</dbReference>